<proteinExistence type="predicted"/>
<reference evidence="6" key="1">
    <citation type="submission" date="2022-11" db="UniProtKB">
        <authorList>
            <consortium name="WormBaseParasite"/>
        </authorList>
    </citation>
    <scope>IDENTIFICATION</scope>
</reference>
<keyword evidence="1" id="KW-1015">Disulfide bond</keyword>
<feature type="region of interest" description="Disordered" evidence="2">
    <location>
        <begin position="164"/>
        <end position="183"/>
    </location>
</feature>
<feature type="region of interest" description="Disordered" evidence="2">
    <location>
        <begin position="573"/>
        <end position="597"/>
    </location>
</feature>
<name>A0A915EWN1_9CEST</name>
<feature type="disulfide bond" evidence="1">
    <location>
        <begin position="390"/>
        <end position="400"/>
    </location>
</feature>
<comment type="caution">
    <text evidence="1">Lacks conserved residue(s) required for the propagation of feature annotation.</text>
</comment>
<keyword evidence="3" id="KW-0812">Transmembrane</keyword>
<feature type="disulfide bond" evidence="1">
    <location>
        <begin position="421"/>
        <end position="430"/>
    </location>
</feature>
<dbReference type="PROSITE" id="PS00022">
    <property type="entry name" value="EGF_1"/>
    <property type="match status" value="1"/>
</dbReference>
<evidence type="ECO:0000256" key="3">
    <source>
        <dbReference type="SAM" id="Phobius"/>
    </source>
</evidence>
<dbReference type="Gene3D" id="2.10.25.10">
    <property type="entry name" value="Laminin"/>
    <property type="match status" value="1"/>
</dbReference>
<evidence type="ECO:0000313" key="5">
    <source>
        <dbReference type="Proteomes" id="UP000887562"/>
    </source>
</evidence>
<feature type="compositionally biased region" description="Basic and acidic residues" evidence="2">
    <location>
        <begin position="576"/>
        <end position="588"/>
    </location>
</feature>
<dbReference type="PROSITE" id="PS01186">
    <property type="entry name" value="EGF_2"/>
    <property type="match status" value="1"/>
</dbReference>
<dbReference type="Proteomes" id="UP000887562">
    <property type="component" value="Unplaced"/>
</dbReference>
<dbReference type="PROSITE" id="PS50026">
    <property type="entry name" value="EGF_3"/>
    <property type="match status" value="1"/>
</dbReference>
<dbReference type="PROSITE" id="PS50092">
    <property type="entry name" value="TSP1"/>
    <property type="match status" value="1"/>
</dbReference>
<accession>A0A915EWN1</accession>
<protein>
    <submittedName>
        <fullName evidence="6">EGF-like domain-containing protein</fullName>
    </submittedName>
</protein>
<sequence length="597" mass="68660">MSEYLHLIQQNRLPQSYAYASRVGFSPGLIGGECASVVLPPVQLPGRSRLKLWYRLARDRWIKATMREPHLEAICKRGAQYWLHCVFRWMHFLRQQEKMDEERVATNQDFKTALQKTILQVFTFRLEYVVFYCHLRRVWQEGRREQLILPDPYGLCPRVCSDRSGTRGENDGEVEPNRGLAGPEHRLEQCAPSTGQPTILTSSCFPDPHVGLHTSISFSCQCPAHIEYKWMCGPKMCSFHLNWRMPGYWQESDEEIKQRTTMWRFDPPSYYKHLQCSRGGTLDIAYVCINDKGHLTSGFVKPHCRKAEYCVCKPQYYGALCDKIKNPCEQAIGNLPSGDIACRVVEGNKCIADMGSGSYSCQCLSSFRRFRFTEGPMMGRDNCAEQVDVCQKARCQHGTCISASEWNSEVGRVHVTAKCLCENGWRGRLCNHPYLINNWTPWTSWSLCQPSCQHSVYSGNRYRHRKRRCLDPYRGDCQFSERENGQKGSKRANPEVVELRLCRPRPCDRYLKLVSQSIENAPINAMHVIWQTMKVIGVVIIVICLLLPLAMALAFWTVLLQSRRAGLLAKERHLRTKEGDGNKRETPENKPNSNANK</sequence>
<dbReference type="AlphaFoldDB" id="A0A915EWN1"/>
<keyword evidence="5" id="KW-1185">Reference proteome</keyword>
<evidence type="ECO:0000256" key="1">
    <source>
        <dbReference type="PROSITE-ProRule" id="PRU00076"/>
    </source>
</evidence>
<keyword evidence="1" id="KW-0245">EGF-like domain</keyword>
<evidence type="ECO:0000259" key="4">
    <source>
        <dbReference type="PROSITE" id="PS50026"/>
    </source>
</evidence>
<keyword evidence="3" id="KW-1133">Transmembrane helix</keyword>
<dbReference type="InterPro" id="IPR000742">
    <property type="entry name" value="EGF"/>
</dbReference>
<feature type="transmembrane region" description="Helical" evidence="3">
    <location>
        <begin position="535"/>
        <end position="560"/>
    </location>
</feature>
<organism evidence="5 6">
    <name type="scientific">Echinococcus canadensis</name>
    <dbReference type="NCBI Taxonomy" id="519352"/>
    <lineage>
        <taxon>Eukaryota</taxon>
        <taxon>Metazoa</taxon>
        <taxon>Spiralia</taxon>
        <taxon>Lophotrochozoa</taxon>
        <taxon>Platyhelminthes</taxon>
        <taxon>Cestoda</taxon>
        <taxon>Eucestoda</taxon>
        <taxon>Cyclophyllidea</taxon>
        <taxon>Taeniidae</taxon>
        <taxon>Echinococcus</taxon>
        <taxon>Echinococcus canadensis group</taxon>
    </lineage>
</organism>
<evidence type="ECO:0000256" key="2">
    <source>
        <dbReference type="SAM" id="MobiDB-lite"/>
    </source>
</evidence>
<feature type="domain" description="EGF-like" evidence="4">
    <location>
        <begin position="386"/>
        <end position="431"/>
    </location>
</feature>
<keyword evidence="3" id="KW-0472">Membrane</keyword>
<evidence type="ECO:0000313" key="6">
    <source>
        <dbReference type="WBParaSite" id="maker-E.canG7_contigs_5186-snap-gene-3.23-mRNA-1"/>
    </source>
</evidence>
<dbReference type="WBParaSite" id="maker-E.canG7_contigs_5186-snap-gene-3.23-mRNA-1">
    <property type="protein sequence ID" value="maker-E.canG7_contigs_5186-snap-gene-3.23-mRNA-1"/>
    <property type="gene ID" value="EcG7_00098"/>
</dbReference>
<dbReference type="InterPro" id="IPR000884">
    <property type="entry name" value="TSP1_rpt"/>
</dbReference>